<reference evidence="2 3" key="1">
    <citation type="submission" date="2017-05" db="EMBL/GenBank/DDBJ databases">
        <title>The complete genome sequence of Deinococcus ficus isolated from the rhizosphere of the Ficus religiosa L. in Taiwan.</title>
        <authorList>
            <person name="Wu K.-M."/>
            <person name="Liao T.-L."/>
            <person name="Liu Y.-M."/>
            <person name="Young C.-C."/>
            <person name="Tsai S.-F."/>
        </authorList>
    </citation>
    <scope>NUCLEOTIDE SEQUENCE [LARGE SCALE GENOMIC DNA]</scope>
    <source>
        <strain evidence="2 3">CC-FR2-10</strain>
        <plasmid evidence="3">pdfi3</plasmid>
    </source>
</reference>
<keyword evidence="3" id="KW-1185">Reference proteome</keyword>
<dbReference type="Proteomes" id="UP000259030">
    <property type="component" value="Plasmid pDFI3"/>
</dbReference>
<organism evidence="2 3">
    <name type="scientific">Deinococcus ficus</name>
    <dbReference type="NCBI Taxonomy" id="317577"/>
    <lineage>
        <taxon>Bacteria</taxon>
        <taxon>Thermotogati</taxon>
        <taxon>Deinococcota</taxon>
        <taxon>Deinococci</taxon>
        <taxon>Deinococcales</taxon>
        <taxon>Deinococcaceae</taxon>
        <taxon>Deinococcus</taxon>
    </lineage>
</organism>
<accession>A0A221T2Q9</accession>
<evidence type="ECO:0000259" key="1">
    <source>
        <dbReference type="Pfam" id="PF07791"/>
    </source>
</evidence>
<proteinExistence type="predicted"/>
<sequence>MVPDIVRAALPALAFSRAAAEHLRNYLLQHGELLPLTLDGEEEAYFIYHAVRHPRVMDPAREGDAGFHFRRDRIGGHHFFQLRRYTTFFVSDQFTEAYSTANLTGLKFREVWPEAQKGPNR</sequence>
<dbReference type="AlphaFoldDB" id="A0A221T2Q9"/>
<dbReference type="KEGG" id="dfc:DFI_18235"/>
<dbReference type="EMBL" id="CP021084">
    <property type="protein sequence ID" value="ASN83140.1"/>
    <property type="molecule type" value="Genomic_DNA"/>
</dbReference>
<keyword evidence="2" id="KW-0614">Plasmid</keyword>
<protein>
    <recommendedName>
        <fullName evidence="1">Immunity MXAN-0049 protein domain-containing protein</fullName>
    </recommendedName>
</protein>
<dbReference type="Pfam" id="PF07791">
    <property type="entry name" value="Imm11"/>
    <property type="match status" value="1"/>
</dbReference>
<feature type="domain" description="Immunity MXAN-0049 protein" evidence="1">
    <location>
        <begin position="62"/>
        <end position="111"/>
    </location>
</feature>
<dbReference type="InterPro" id="IPR012433">
    <property type="entry name" value="Imm11"/>
</dbReference>
<evidence type="ECO:0000313" key="2">
    <source>
        <dbReference type="EMBL" id="ASN83140.1"/>
    </source>
</evidence>
<name>A0A221T2Q9_9DEIO</name>
<evidence type="ECO:0000313" key="3">
    <source>
        <dbReference type="Proteomes" id="UP000259030"/>
    </source>
</evidence>
<gene>
    <name evidence="2" type="ORF">DFI_18235</name>
</gene>
<geneLocation type="plasmid" evidence="3">
    <name>pdfi3</name>
</geneLocation>